<evidence type="ECO:0000313" key="8">
    <source>
        <dbReference type="Proteomes" id="UP000185904"/>
    </source>
</evidence>
<dbReference type="Proteomes" id="UP000185904">
    <property type="component" value="Unassembled WGS sequence"/>
</dbReference>
<dbReference type="InterPro" id="IPR004000">
    <property type="entry name" value="Actin"/>
</dbReference>
<accession>A0A178C2D5</accession>
<evidence type="ECO:0000256" key="2">
    <source>
        <dbReference type="ARBA" id="ARBA00006752"/>
    </source>
</evidence>
<dbReference type="CDD" id="cd10211">
    <property type="entry name" value="ASKHA_NBD_Arp5"/>
    <property type="match status" value="1"/>
</dbReference>
<dbReference type="InterPro" id="IPR043129">
    <property type="entry name" value="ATPase_NBD"/>
</dbReference>
<name>A0A178C2D5_9EURO</name>
<dbReference type="InterPro" id="IPR013959">
    <property type="entry name" value="DASH_Dad4"/>
</dbReference>
<evidence type="ECO:0000256" key="5">
    <source>
        <dbReference type="SAM" id="Coils"/>
    </source>
</evidence>
<dbReference type="OrthoDB" id="7340501at2759"/>
<dbReference type="GO" id="GO:0072686">
    <property type="term" value="C:mitotic spindle"/>
    <property type="evidence" value="ECO:0007669"/>
    <property type="project" value="InterPro"/>
</dbReference>
<dbReference type="EMBL" id="LVCJ01000132">
    <property type="protein sequence ID" value="OAL23073.1"/>
    <property type="molecule type" value="Genomic_DNA"/>
</dbReference>
<keyword evidence="8" id="KW-1185">Reference proteome</keyword>
<comment type="caution">
    <text evidence="7">The sequence shown here is derived from an EMBL/GenBank/DDBJ whole genome shotgun (WGS) entry which is preliminary data.</text>
</comment>
<dbReference type="SUPFAM" id="SSF53067">
    <property type="entry name" value="Actin-like ATPase domain"/>
    <property type="match status" value="2"/>
</dbReference>
<organism evidence="7 8">
    <name type="scientific">Fonsecaea nubica</name>
    <dbReference type="NCBI Taxonomy" id="856822"/>
    <lineage>
        <taxon>Eukaryota</taxon>
        <taxon>Fungi</taxon>
        <taxon>Dikarya</taxon>
        <taxon>Ascomycota</taxon>
        <taxon>Pezizomycotina</taxon>
        <taxon>Eurotiomycetes</taxon>
        <taxon>Chaetothyriomycetidae</taxon>
        <taxon>Chaetothyriales</taxon>
        <taxon>Herpotrichiellaceae</taxon>
        <taxon>Fonsecaea</taxon>
    </lineage>
</organism>
<feature type="coiled-coil region" evidence="5">
    <location>
        <begin position="522"/>
        <end position="551"/>
    </location>
</feature>
<dbReference type="SMART" id="SM00268">
    <property type="entry name" value="ACTIN"/>
    <property type="match status" value="1"/>
</dbReference>
<dbReference type="Pfam" id="PF00022">
    <property type="entry name" value="Actin"/>
    <property type="match status" value="2"/>
</dbReference>
<dbReference type="PANTHER" id="PTHR11937">
    <property type="entry name" value="ACTIN"/>
    <property type="match status" value="1"/>
</dbReference>
<dbReference type="AlphaFoldDB" id="A0A178C2D5"/>
<dbReference type="GO" id="GO:0042729">
    <property type="term" value="C:DASH complex"/>
    <property type="evidence" value="ECO:0007669"/>
    <property type="project" value="InterPro"/>
</dbReference>
<feature type="coiled-coil region" evidence="5">
    <location>
        <begin position="388"/>
        <end position="415"/>
    </location>
</feature>
<evidence type="ECO:0000256" key="6">
    <source>
        <dbReference type="SAM" id="MobiDB-lite"/>
    </source>
</evidence>
<comment type="similarity">
    <text evidence="2 4">Belongs to the actin family.</text>
</comment>
<proteinExistence type="inferred from homology"/>
<feature type="region of interest" description="Disordered" evidence="6">
    <location>
        <begin position="87"/>
        <end position="113"/>
    </location>
</feature>
<evidence type="ECO:0000313" key="7">
    <source>
        <dbReference type="EMBL" id="OAL23073.1"/>
    </source>
</evidence>
<sequence length="864" mass="98506">MESPHEQQQSLLLSRIITNIKSAGTAPQVTKMKLDPENGLQDVNVQNMNVELVAQMFKNYQSNVLFHLEDEDEYHKMTITSITRLATERRFPTPPPDAQPQSSPRVYAAPDFPFKGWQPPKPDGYQQSAATPSESAIVIDNGASTIKAGFSFDKSPRFLVPPIMAKFKDRKFNKYCAFVGYDAYADATTRGQIRTAFEQNTSIPTNWDILEGVYDYIFLKLGVDGEGSVGRPLVVTEPVANLGHSRRMMNEMLFECYNAPSVTYGIDSLFSYRQNKGQSGLIVSSSHTSTHIIPVLNQKPQMQMCTRLNWGGSQAQEYLLKLIRLKYPTFPGKLTLEQMESYIKQYCYLSTDYPTELSTYLDWTGLEEKRDIVIQYPFTEQVVVEKSAEELARIAERKKESGRRLQEQAAKMRLEKLIKKEQQLEYYQKLRDSYVNAPTKKEQRRILDDEELKDEAALERIIRDLDKSIKKSRNKELGAPEEEENLEEQLNRFPLLDVPDDQLDEDSIKEKRHQRLMKSGVEARIRAKAEKERERARVAEEERKDRELRENHFDDWLAGRRQQRHALLAKIKEQARQKADSSNRKGIASQMRMKTLANLASDGPKRKRRGGGDYDDDFGANDDDWGVYRTVATEPASDDEEPEEDPLTALKALESELLQFDPEFSEKDTIEAQNDWTKSVLHAFLRGARPADPESQREANQIHLNVERIRVPEVVFQPAIAGVDQAGLVEIIEGVIMSRFSNFDQQQALLKDVFLTGGNTMFPTFEERLRKELIAALPCDFTINVRKADDPILDAWKGAASWWSSSDGIDRESATVTHAEYMEKGSDYIKVTQAFGLPSLLSTAYTLQEHDLGNFVAPPFTFGG</sequence>
<gene>
    <name evidence="7" type="ORF">AYO20_11064</name>
</gene>
<keyword evidence="3" id="KW-0539">Nucleus</keyword>
<reference evidence="7 8" key="1">
    <citation type="submission" date="2016-03" db="EMBL/GenBank/DDBJ databases">
        <title>The draft genome sequence of Fonsecaea nubica causative agent of cutaneous subcutaneous infection in human host.</title>
        <authorList>
            <person name="Costa F."/>
            <person name="Sybren D.H."/>
            <person name="Raittz R.T."/>
            <person name="Weiss V.A."/>
            <person name="Leao A.C."/>
            <person name="Gomes R."/>
            <person name="De Souza E.M."/>
            <person name="Pedrosa F.O."/>
            <person name="Steffens M.B."/>
            <person name="Bombassaro A."/>
            <person name="Tadra-Sfeir M.Z."/>
            <person name="Moreno L.F."/>
            <person name="Najafzadeh M.J."/>
            <person name="Felipe M.S."/>
            <person name="Teixeira M."/>
            <person name="Sun J."/>
            <person name="Xi L."/>
            <person name="Castro M.A."/>
            <person name="Vicente V.A."/>
        </authorList>
    </citation>
    <scope>NUCLEOTIDE SEQUENCE [LARGE SCALE GENOMIC DNA]</scope>
    <source>
        <strain evidence="7 8">CBS 269.64</strain>
    </source>
</reference>
<dbReference type="GeneID" id="34594449"/>
<dbReference type="FunFam" id="3.30.420.40:FF:000048">
    <property type="entry name" value="ARP5 actin-related protein 5 homolog"/>
    <property type="match status" value="1"/>
</dbReference>
<dbReference type="Pfam" id="PF08650">
    <property type="entry name" value="DASH_Dad4"/>
    <property type="match status" value="1"/>
</dbReference>
<comment type="subcellular location">
    <subcellularLocation>
        <location evidence="1">Nucleus</location>
    </subcellularLocation>
</comment>
<evidence type="ECO:0000256" key="4">
    <source>
        <dbReference type="RuleBase" id="RU000487"/>
    </source>
</evidence>
<evidence type="ECO:0000256" key="1">
    <source>
        <dbReference type="ARBA" id="ARBA00004123"/>
    </source>
</evidence>
<dbReference type="GO" id="GO:0008608">
    <property type="term" value="P:attachment of spindle microtubules to kinetochore"/>
    <property type="evidence" value="ECO:0007669"/>
    <property type="project" value="InterPro"/>
</dbReference>
<dbReference type="FunFam" id="3.30.420.40:FF:000139">
    <property type="entry name" value="Chromatin remodeling complex subunit (Arp5)"/>
    <property type="match status" value="1"/>
</dbReference>
<evidence type="ECO:0000256" key="3">
    <source>
        <dbReference type="ARBA" id="ARBA00023242"/>
    </source>
</evidence>
<feature type="region of interest" description="Disordered" evidence="6">
    <location>
        <begin position="597"/>
        <end position="619"/>
    </location>
</feature>
<dbReference type="RefSeq" id="XP_022494695.1">
    <property type="nucleotide sequence ID" value="XM_022649317.1"/>
</dbReference>
<keyword evidence="5" id="KW-0175">Coiled coil</keyword>
<protein>
    <submittedName>
        <fullName evidence="7">Uncharacterized protein</fullName>
    </submittedName>
</protein>
<dbReference type="Gene3D" id="3.30.420.40">
    <property type="match status" value="2"/>
</dbReference>